<dbReference type="PRINTS" id="PR00068">
    <property type="entry name" value="CUZNDISMTASE"/>
</dbReference>
<keyword evidence="6" id="KW-1185">Reference proteome</keyword>
<comment type="function">
    <text evidence="2">Destroys radicals which are normally produced within the cells and which are toxic to biological systems. May play a role in favoring mycobacterial survival in phagocytes.</text>
</comment>
<evidence type="ECO:0000313" key="5">
    <source>
        <dbReference type="EMBL" id="WAL58784.1"/>
    </source>
</evidence>
<dbReference type="Pfam" id="PF00080">
    <property type="entry name" value="Sod_Cu"/>
    <property type="match status" value="1"/>
</dbReference>
<dbReference type="RefSeq" id="WP_268608216.1">
    <property type="nucleotide sequence ID" value="NZ_CP113797.1"/>
</dbReference>
<comment type="similarity">
    <text evidence="1 3">Belongs to the Cu-Zn superoxide dismutase family.</text>
</comment>
<keyword evidence="3" id="KW-0186">Copper</keyword>
<dbReference type="SUPFAM" id="SSF49329">
    <property type="entry name" value="Cu,Zn superoxide dismutase-like"/>
    <property type="match status" value="1"/>
</dbReference>
<dbReference type="EC" id="1.15.1.1" evidence="3"/>
<evidence type="ECO:0000256" key="2">
    <source>
        <dbReference type="ARBA" id="ARBA00024900"/>
    </source>
</evidence>
<dbReference type="PROSITE" id="PS00332">
    <property type="entry name" value="SOD_CU_ZN_2"/>
    <property type="match status" value="1"/>
</dbReference>
<organism evidence="5 6">
    <name type="scientific">Thermocoleostomius sinensis A174</name>
    <dbReference type="NCBI Taxonomy" id="2016057"/>
    <lineage>
        <taxon>Bacteria</taxon>
        <taxon>Bacillati</taxon>
        <taxon>Cyanobacteriota</taxon>
        <taxon>Cyanophyceae</taxon>
        <taxon>Oculatellales</taxon>
        <taxon>Oculatellaceae</taxon>
        <taxon>Thermocoleostomius</taxon>
    </lineage>
</organism>
<proteinExistence type="inferred from homology"/>
<dbReference type="PANTHER" id="PTHR10003">
    <property type="entry name" value="SUPEROXIDE DISMUTASE CU-ZN -RELATED"/>
    <property type="match status" value="1"/>
</dbReference>
<sequence length="169" mass="17139">MFLAEGAAIGPVQLAALAATGQVMFQGTSETSAVSGIAKLQDTEAGLQITLDLEAPPGEHGFHIHEFGSCADAGNAAGGHYNPDRVKHGYLLSDGFSNAHAGDLGNVRVNSDGKATYTATVSGLSLTQGKYSVAGRAMIVHEKPDDFGQPTGNAGGRPGCGTIILTSAN</sequence>
<keyword evidence="3" id="KW-0479">Metal-binding</keyword>
<gene>
    <name evidence="5" type="ORF">OXH18_16575</name>
</gene>
<dbReference type="GO" id="GO:0004784">
    <property type="term" value="F:superoxide dismutase activity"/>
    <property type="evidence" value="ECO:0007669"/>
    <property type="project" value="UniProtKB-EC"/>
</dbReference>
<dbReference type="Proteomes" id="UP001163152">
    <property type="component" value="Chromosome"/>
</dbReference>
<comment type="cofactor">
    <cofactor evidence="3">
        <name>Cu cation</name>
        <dbReference type="ChEBI" id="CHEBI:23378"/>
    </cofactor>
    <text evidence="3">Binds 1 copper ion per subunit.</text>
</comment>
<dbReference type="InterPro" id="IPR001424">
    <property type="entry name" value="SOD_Cu_Zn_dom"/>
</dbReference>
<reference evidence="5" key="1">
    <citation type="submission" date="2022-12" db="EMBL/GenBank/DDBJ databases">
        <title>Polyphasic identification of a Novel Hot-Spring Cyanobacterium Ocullathermofonsia sinensis gen nov. sp. nov. and Genomic Insights on its Adaptations to the Thermal Habitat.</title>
        <authorList>
            <person name="Daroch M."/>
            <person name="Tang J."/>
            <person name="Jiang Y."/>
        </authorList>
    </citation>
    <scope>NUCLEOTIDE SEQUENCE</scope>
    <source>
        <strain evidence="5">PKUAC-SCTA174</strain>
    </source>
</reference>
<evidence type="ECO:0000256" key="3">
    <source>
        <dbReference type="RuleBase" id="RU000393"/>
    </source>
</evidence>
<evidence type="ECO:0000313" key="6">
    <source>
        <dbReference type="Proteomes" id="UP001163152"/>
    </source>
</evidence>
<evidence type="ECO:0000259" key="4">
    <source>
        <dbReference type="Pfam" id="PF00080"/>
    </source>
</evidence>
<dbReference type="EMBL" id="CP113797">
    <property type="protein sequence ID" value="WAL58784.1"/>
    <property type="molecule type" value="Genomic_DNA"/>
</dbReference>
<dbReference type="InterPro" id="IPR024134">
    <property type="entry name" value="SOD_Cu/Zn_/chaperone"/>
</dbReference>
<dbReference type="GO" id="GO:0005507">
    <property type="term" value="F:copper ion binding"/>
    <property type="evidence" value="ECO:0007669"/>
    <property type="project" value="InterPro"/>
</dbReference>
<comment type="catalytic activity">
    <reaction evidence="3">
        <text>2 superoxide + 2 H(+) = H2O2 + O2</text>
        <dbReference type="Rhea" id="RHEA:20696"/>
        <dbReference type="ChEBI" id="CHEBI:15378"/>
        <dbReference type="ChEBI" id="CHEBI:15379"/>
        <dbReference type="ChEBI" id="CHEBI:16240"/>
        <dbReference type="ChEBI" id="CHEBI:18421"/>
        <dbReference type="EC" id="1.15.1.1"/>
    </reaction>
</comment>
<keyword evidence="3" id="KW-0862">Zinc</keyword>
<dbReference type="InterPro" id="IPR018152">
    <property type="entry name" value="SOD_Cu/Zn_BS"/>
</dbReference>
<dbReference type="InterPro" id="IPR036423">
    <property type="entry name" value="SOD-like_Cu/Zn_dom_sf"/>
</dbReference>
<accession>A0A9E8ZB91</accession>
<name>A0A9E8ZB91_9CYAN</name>
<keyword evidence="3" id="KW-0560">Oxidoreductase</keyword>
<dbReference type="KEGG" id="tsin:OXH18_16575"/>
<dbReference type="CDD" id="cd00305">
    <property type="entry name" value="Cu-Zn_Superoxide_Dismutase"/>
    <property type="match status" value="1"/>
</dbReference>
<comment type="cofactor">
    <cofactor evidence="3">
        <name>Zn(2+)</name>
        <dbReference type="ChEBI" id="CHEBI:29105"/>
    </cofactor>
    <text evidence="3">Binds 1 zinc ion per subunit.</text>
</comment>
<evidence type="ECO:0000256" key="1">
    <source>
        <dbReference type="ARBA" id="ARBA00010457"/>
    </source>
</evidence>
<feature type="domain" description="Superoxide dismutase copper/zinc binding" evidence="4">
    <location>
        <begin position="34"/>
        <end position="163"/>
    </location>
</feature>
<dbReference type="Gene3D" id="2.60.40.200">
    <property type="entry name" value="Superoxide dismutase, copper/zinc binding domain"/>
    <property type="match status" value="1"/>
</dbReference>
<dbReference type="PROSITE" id="PS00087">
    <property type="entry name" value="SOD_CU_ZN_1"/>
    <property type="match status" value="1"/>
</dbReference>
<protein>
    <recommendedName>
        <fullName evidence="3">Superoxide dismutase [Cu-Zn]</fullName>
        <ecNumber evidence="3">1.15.1.1</ecNumber>
    </recommendedName>
</protein>
<dbReference type="AlphaFoldDB" id="A0A9E8ZB91"/>